<organism evidence="1 2">
    <name type="scientific">Rhodococcus ruber</name>
    <dbReference type="NCBI Taxonomy" id="1830"/>
    <lineage>
        <taxon>Bacteria</taxon>
        <taxon>Bacillati</taxon>
        <taxon>Actinomycetota</taxon>
        <taxon>Actinomycetes</taxon>
        <taxon>Mycobacteriales</taxon>
        <taxon>Nocardiaceae</taxon>
        <taxon>Rhodococcus</taxon>
    </lineage>
</organism>
<proteinExistence type="predicted"/>
<sequence>MSAMVTGVTLGSFEHLPSHSRRCSFWVLDPASEDSSVDLEFENEVWLSTIMLEWGSCGQLLSVEGKTIGCALYCPPRAVPRASTFPTSPVSHDAVLLTQLRIDSPEDADLHSATLIQAVVGDLVNRGVRALEAFGIRHNADDAAPVVPNATAHLTCSAPTCMIEADFLEKVGFEVVAPHHRFPRLRLELDRDHGWKQDVESALEQLLIAASISVVDIEQKSTVGAR</sequence>
<comment type="caution">
    <text evidence="1">The sequence shown here is derived from an EMBL/GenBank/DDBJ whole genome shotgun (WGS) entry which is preliminary data.</text>
</comment>
<gene>
    <name evidence="1" type="ORF">O4220_02025</name>
</gene>
<protein>
    <submittedName>
        <fullName evidence="1">GNAT family N-acetyltransferase</fullName>
    </submittedName>
</protein>
<keyword evidence="2" id="KW-1185">Reference proteome</keyword>
<name>A0ABT4M8I3_9NOCA</name>
<evidence type="ECO:0000313" key="2">
    <source>
        <dbReference type="Proteomes" id="UP001081071"/>
    </source>
</evidence>
<dbReference type="EMBL" id="JAPWIJ010000001">
    <property type="protein sequence ID" value="MCZ4517273.1"/>
    <property type="molecule type" value="Genomic_DNA"/>
</dbReference>
<accession>A0ABT4M8I3</accession>
<evidence type="ECO:0000313" key="1">
    <source>
        <dbReference type="EMBL" id="MCZ4517273.1"/>
    </source>
</evidence>
<dbReference type="Proteomes" id="UP001081071">
    <property type="component" value="Unassembled WGS sequence"/>
</dbReference>
<dbReference type="RefSeq" id="WP_269601880.1">
    <property type="nucleotide sequence ID" value="NZ_JAPWIJ010000001.1"/>
</dbReference>
<reference evidence="1" key="1">
    <citation type="submission" date="2022-12" db="EMBL/GenBank/DDBJ databases">
        <authorList>
            <person name="Krivoruchko A.V."/>
            <person name="Elkin A."/>
        </authorList>
    </citation>
    <scope>NUCLEOTIDE SEQUENCE</scope>
    <source>
        <strain evidence="1">IEGM 1391</strain>
    </source>
</reference>